<accession>A0A5B7GMS3</accession>
<evidence type="ECO:0000313" key="1">
    <source>
        <dbReference type="EMBL" id="MPC60212.1"/>
    </source>
</evidence>
<proteinExistence type="predicted"/>
<keyword evidence="2" id="KW-1185">Reference proteome</keyword>
<protein>
    <submittedName>
        <fullName evidence="1">Uncharacterized protein</fullName>
    </submittedName>
</protein>
<comment type="caution">
    <text evidence="1">The sequence shown here is derived from an EMBL/GenBank/DDBJ whole genome shotgun (WGS) entry which is preliminary data.</text>
</comment>
<organism evidence="1 2">
    <name type="scientific">Portunus trituberculatus</name>
    <name type="common">Swimming crab</name>
    <name type="synonym">Neptunus trituberculatus</name>
    <dbReference type="NCBI Taxonomy" id="210409"/>
    <lineage>
        <taxon>Eukaryota</taxon>
        <taxon>Metazoa</taxon>
        <taxon>Ecdysozoa</taxon>
        <taxon>Arthropoda</taxon>
        <taxon>Crustacea</taxon>
        <taxon>Multicrustacea</taxon>
        <taxon>Malacostraca</taxon>
        <taxon>Eumalacostraca</taxon>
        <taxon>Eucarida</taxon>
        <taxon>Decapoda</taxon>
        <taxon>Pleocyemata</taxon>
        <taxon>Brachyura</taxon>
        <taxon>Eubrachyura</taxon>
        <taxon>Portunoidea</taxon>
        <taxon>Portunidae</taxon>
        <taxon>Portuninae</taxon>
        <taxon>Portunus</taxon>
    </lineage>
</organism>
<evidence type="ECO:0000313" key="2">
    <source>
        <dbReference type="Proteomes" id="UP000324222"/>
    </source>
</evidence>
<dbReference type="Proteomes" id="UP000324222">
    <property type="component" value="Unassembled WGS sequence"/>
</dbReference>
<name>A0A5B7GMS3_PORTR</name>
<reference evidence="1 2" key="1">
    <citation type="submission" date="2019-05" db="EMBL/GenBank/DDBJ databases">
        <title>Another draft genome of Portunus trituberculatus and its Hox gene families provides insights of decapod evolution.</title>
        <authorList>
            <person name="Jeong J.-H."/>
            <person name="Song I."/>
            <person name="Kim S."/>
            <person name="Choi T."/>
            <person name="Kim D."/>
            <person name="Ryu S."/>
            <person name="Kim W."/>
        </authorList>
    </citation>
    <scope>NUCLEOTIDE SEQUENCE [LARGE SCALE GENOMIC DNA]</scope>
    <source>
        <tissue evidence="1">Muscle</tissue>
    </source>
</reference>
<dbReference type="AlphaFoldDB" id="A0A5B7GMS3"/>
<dbReference type="EMBL" id="VSRR010017290">
    <property type="protein sequence ID" value="MPC60212.1"/>
    <property type="molecule type" value="Genomic_DNA"/>
</dbReference>
<sequence>MSLSNGLVNKEGPRPTKVVLKLIFERQEIVLLGAGAGGGFVRHGRVSIEAGGGTAEHGLPGRRLG</sequence>
<gene>
    <name evidence="1" type="ORF">E2C01_054251</name>
</gene>